<evidence type="ECO:0000256" key="5">
    <source>
        <dbReference type="ARBA" id="ARBA00023136"/>
    </source>
</evidence>
<organism evidence="11 12">
    <name type="scientific">Cupriavidus basilensis</name>
    <dbReference type="NCBI Taxonomy" id="68895"/>
    <lineage>
        <taxon>Bacteria</taxon>
        <taxon>Pseudomonadati</taxon>
        <taxon>Pseudomonadota</taxon>
        <taxon>Betaproteobacteria</taxon>
        <taxon>Burkholderiales</taxon>
        <taxon>Burkholderiaceae</taxon>
        <taxon>Cupriavidus</taxon>
    </lineage>
</organism>
<dbReference type="RefSeq" id="WP_276269322.1">
    <property type="nucleotide sequence ID" value="NZ_JARJLM010000699.1"/>
</dbReference>
<evidence type="ECO:0000313" key="11">
    <source>
        <dbReference type="EMBL" id="MDF3839691.1"/>
    </source>
</evidence>
<dbReference type="Gene3D" id="2.40.420.20">
    <property type="match status" value="1"/>
</dbReference>
<dbReference type="InterPro" id="IPR058626">
    <property type="entry name" value="MdtA-like_b-barrel"/>
</dbReference>
<comment type="similarity">
    <text evidence="2">Belongs to the membrane fusion protein (MFP) (TC 8.A.1) family.</text>
</comment>
<keyword evidence="4" id="KW-0997">Cell inner membrane</keyword>
<protein>
    <submittedName>
        <fullName evidence="11">Efflux RND transporter periplasmic adaptor subunit</fullName>
    </submittedName>
</protein>
<keyword evidence="12" id="KW-1185">Reference proteome</keyword>
<evidence type="ECO:0000256" key="1">
    <source>
        <dbReference type="ARBA" id="ARBA00004236"/>
    </source>
</evidence>
<keyword evidence="3" id="KW-1003">Cell membrane</keyword>
<dbReference type="Proteomes" id="UP001216674">
    <property type="component" value="Unassembled WGS sequence"/>
</dbReference>
<feature type="domain" description="Multidrug resistance protein MdtA-like alpha-helical hairpin" evidence="7">
    <location>
        <begin position="117"/>
        <end position="187"/>
    </location>
</feature>
<evidence type="ECO:0000259" key="9">
    <source>
        <dbReference type="Pfam" id="PF25944"/>
    </source>
</evidence>
<dbReference type="Pfam" id="PF25989">
    <property type="entry name" value="YknX_C"/>
    <property type="match status" value="1"/>
</dbReference>
<evidence type="ECO:0000256" key="4">
    <source>
        <dbReference type="ARBA" id="ARBA00022519"/>
    </source>
</evidence>
<proteinExistence type="inferred from homology"/>
<dbReference type="NCBIfam" id="TIGR01730">
    <property type="entry name" value="RND_mfp"/>
    <property type="match status" value="1"/>
</dbReference>
<dbReference type="Gene3D" id="1.10.287.470">
    <property type="entry name" value="Helix hairpin bin"/>
    <property type="match status" value="1"/>
</dbReference>
<dbReference type="InterPro" id="IPR058624">
    <property type="entry name" value="MdtA-like_HH"/>
</dbReference>
<evidence type="ECO:0000256" key="6">
    <source>
        <dbReference type="SAM" id="Phobius"/>
    </source>
</evidence>
<dbReference type="SUPFAM" id="SSF111369">
    <property type="entry name" value="HlyD-like secretion proteins"/>
    <property type="match status" value="1"/>
</dbReference>
<evidence type="ECO:0000259" key="10">
    <source>
        <dbReference type="Pfam" id="PF25989"/>
    </source>
</evidence>
<evidence type="ECO:0000259" key="7">
    <source>
        <dbReference type="Pfam" id="PF25876"/>
    </source>
</evidence>
<comment type="subcellular location">
    <subcellularLocation>
        <location evidence="1">Cell membrane</location>
    </subcellularLocation>
</comment>
<reference evidence="11 12" key="1">
    <citation type="submission" date="2023-03" db="EMBL/GenBank/DDBJ databases">
        <title>Draft assemblies of triclosan tolerant bacteria isolated from returned activated sludge.</title>
        <authorList>
            <person name="Van Hamelsveld S."/>
        </authorList>
    </citation>
    <scope>NUCLEOTIDE SEQUENCE [LARGE SCALE GENOMIC DNA]</scope>
    <source>
        <strain evidence="11 12">GW210010_S58</strain>
    </source>
</reference>
<feature type="domain" description="Multidrug resistance protein MdtA-like barrel-sandwich hybrid" evidence="8">
    <location>
        <begin position="77"/>
        <end position="220"/>
    </location>
</feature>
<dbReference type="Pfam" id="PF25917">
    <property type="entry name" value="BSH_RND"/>
    <property type="match status" value="1"/>
</dbReference>
<gene>
    <name evidence="11" type="ORF">P3W85_43165</name>
</gene>
<dbReference type="InterPro" id="IPR058625">
    <property type="entry name" value="MdtA-like_BSH"/>
</dbReference>
<dbReference type="Pfam" id="PF25876">
    <property type="entry name" value="HH_MFP_RND"/>
    <property type="match status" value="1"/>
</dbReference>
<sequence length="402" mass="41935">MKQVEHIPREPEARRGHGSRRVAGVALLIALALPVWWFWPAHPARTAAAAVPVNAGQAKRIDFPIRVDAVGTVQPLNSVDVKVRVDGQLQRVAFTEGQDVSQGQVLAQLDQGPLTAQLHQAEAAQRKDQASLDNARLDLARYAKLVGIGAATSQSVDTAKAQVQALAATVAADAATVQSDRLQLGYTTLAAPFRGRVGAREADIGAIVHPADATGIVTVTQMEPITVLFSVPQEQLPDLLANQAKAPLPVSVTARAGGEALANGALVFIDSHVDAATGQIKLKASFTNQDRKLWPGELVNTHVLVRTDSQRLAVPSRAIVNTQSGPQLYTVAADGKAQMRAVQTGASVDGMTEIRSGIAAGDLVVFDGQSRLNPGTRVAVSIVPAAAEASASPAGTSPGIPS</sequence>
<dbReference type="PANTHER" id="PTHR30469:SF36">
    <property type="entry name" value="BLL3903 PROTEIN"/>
    <property type="match status" value="1"/>
</dbReference>
<dbReference type="EMBL" id="JARJLM010000699">
    <property type="protein sequence ID" value="MDF3839691.1"/>
    <property type="molecule type" value="Genomic_DNA"/>
</dbReference>
<feature type="domain" description="YknX-like C-terminal permuted SH3-like" evidence="10">
    <location>
        <begin position="312"/>
        <end position="380"/>
    </location>
</feature>
<comment type="caution">
    <text evidence="11">The sequence shown here is derived from an EMBL/GenBank/DDBJ whole genome shotgun (WGS) entry which is preliminary data.</text>
</comment>
<name>A0ABT6B471_9BURK</name>
<dbReference type="Pfam" id="PF25944">
    <property type="entry name" value="Beta-barrel_RND"/>
    <property type="match status" value="1"/>
</dbReference>
<evidence type="ECO:0000313" key="12">
    <source>
        <dbReference type="Proteomes" id="UP001216674"/>
    </source>
</evidence>
<dbReference type="Gene3D" id="2.40.30.170">
    <property type="match status" value="1"/>
</dbReference>
<evidence type="ECO:0000256" key="3">
    <source>
        <dbReference type="ARBA" id="ARBA00022475"/>
    </source>
</evidence>
<dbReference type="InterPro" id="IPR058637">
    <property type="entry name" value="YknX-like_C"/>
</dbReference>
<dbReference type="Gene3D" id="2.40.50.100">
    <property type="match status" value="1"/>
</dbReference>
<dbReference type="InterPro" id="IPR006143">
    <property type="entry name" value="RND_pump_MFP"/>
</dbReference>
<feature type="domain" description="Multidrug resistance protein MdtA-like beta-barrel" evidence="9">
    <location>
        <begin position="224"/>
        <end position="305"/>
    </location>
</feature>
<accession>A0ABT6B471</accession>
<feature type="transmembrane region" description="Helical" evidence="6">
    <location>
        <begin position="21"/>
        <end position="39"/>
    </location>
</feature>
<evidence type="ECO:0000256" key="2">
    <source>
        <dbReference type="ARBA" id="ARBA00009477"/>
    </source>
</evidence>
<dbReference type="PANTHER" id="PTHR30469">
    <property type="entry name" value="MULTIDRUG RESISTANCE PROTEIN MDTA"/>
    <property type="match status" value="1"/>
</dbReference>
<keyword evidence="6" id="KW-1133">Transmembrane helix</keyword>
<keyword evidence="5 6" id="KW-0472">Membrane</keyword>
<keyword evidence="6" id="KW-0812">Transmembrane</keyword>
<evidence type="ECO:0000259" key="8">
    <source>
        <dbReference type="Pfam" id="PF25917"/>
    </source>
</evidence>